<feature type="signal peptide" evidence="2">
    <location>
        <begin position="1"/>
        <end position="22"/>
    </location>
</feature>
<dbReference type="EMBL" id="DVFV01000137">
    <property type="protein sequence ID" value="HIQ91525.1"/>
    <property type="molecule type" value="Genomic_DNA"/>
</dbReference>
<dbReference type="Proteomes" id="UP000886786">
    <property type="component" value="Unassembled WGS sequence"/>
</dbReference>
<name>A0A9D0ZUB8_9FIRM</name>
<feature type="transmembrane region" description="Helical" evidence="1">
    <location>
        <begin position="343"/>
        <end position="368"/>
    </location>
</feature>
<reference evidence="3" key="2">
    <citation type="journal article" date="2021" name="PeerJ">
        <title>Extensive microbial diversity within the chicken gut microbiome revealed by metagenomics and culture.</title>
        <authorList>
            <person name="Gilroy R."/>
            <person name="Ravi A."/>
            <person name="Getino M."/>
            <person name="Pursley I."/>
            <person name="Horton D.L."/>
            <person name="Alikhan N.F."/>
            <person name="Baker D."/>
            <person name="Gharbi K."/>
            <person name="Hall N."/>
            <person name="Watson M."/>
            <person name="Adriaenssens E.M."/>
            <person name="Foster-Nyarko E."/>
            <person name="Jarju S."/>
            <person name="Secka A."/>
            <person name="Antonio M."/>
            <person name="Oren A."/>
            <person name="Chaudhuri R.R."/>
            <person name="La Ragione R."/>
            <person name="Hildebrand F."/>
            <person name="Pallen M.J."/>
        </authorList>
    </citation>
    <scope>NUCLEOTIDE SEQUENCE</scope>
    <source>
        <strain evidence="3">CHK147-3167</strain>
    </source>
</reference>
<gene>
    <name evidence="3" type="ORF">IAB27_07950</name>
</gene>
<keyword evidence="1" id="KW-1133">Transmembrane helix</keyword>
<proteinExistence type="predicted"/>
<comment type="caution">
    <text evidence="3">The sequence shown here is derived from an EMBL/GenBank/DDBJ whole genome shotgun (WGS) entry which is preliminary data.</text>
</comment>
<evidence type="ECO:0000256" key="1">
    <source>
        <dbReference type="SAM" id="Phobius"/>
    </source>
</evidence>
<sequence>MKKLNIILITLLTIVIPSTVIASQTNAKDYLVQNLVTEGEGLYEDSYIQGRYIYRGQNPDNYIEFNDELWRVISVEKDGTIKIIRTTSIDNQTFDETNHRDKGSQGKGGTLCQNSTQGCNVWSATSNMVGKPSEFENGKYKGTVLFDSNLNIYLNNDYYNSLKQEAQNQIVSSNFNIGPASWDAGNIDEVIKTQQANEGKYVWNGNVGLMTLTDVLKADLNATSCTVTDPGLSYDQDRFSCQVNNYLNIDNSYIITPKYDSELLIQYIFSGETGEFNDRPSNQNPNQGITVEIYPVVYLNSNLELTGSGTENDPFKIKENTEEASINQNDEPTEIVNVPSTSAYAPIIILSIGIICIVVSILVTHFTLKKNPKNQK</sequence>
<feature type="chain" id="PRO_5038671710" evidence="2">
    <location>
        <begin position="23"/>
        <end position="376"/>
    </location>
</feature>
<keyword evidence="2" id="KW-0732">Signal</keyword>
<reference evidence="3" key="1">
    <citation type="submission" date="2020-10" db="EMBL/GenBank/DDBJ databases">
        <authorList>
            <person name="Gilroy R."/>
        </authorList>
    </citation>
    <scope>NUCLEOTIDE SEQUENCE</scope>
    <source>
        <strain evidence="3">CHK147-3167</strain>
    </source>
</reference>
<keyword evidence="1" id="KW-0472">Membrane</keyword>
<keyword evidence="1" id="KW-0812">Transmembrane</keyword>
<evidence type="ECO:0000313" key="4">
    <source>
        <dbReference type="Proteomes" id="UP000886786"/>
    </source>
</evidence>
<evidence type="ECO:0000313" key="3">
    <source>
        <dbReference type="EMBL" id="HIQ91525.1"/>
    </source>
</evidence>
<accession>A0A9D0ZUB8</accession>
<evidence type="ECO:0000256" key="2">
    <source>
        <dbReference type="SAM" id="SignalP"/>
    </source>
</evidence>
<organism evidence="3 4">
    <name type="scientific">Candidatus Coprosoma intestinipullorum</name>
    <dbReference type="NCBI Taxonomy" id="2840752"/>
    <lineage>
        <taxon>Bacteria</taxon>
        <taxon>Bacillati</taxon>
        <taxon>Bacillota</taxon>
        <taxon>Bacillota incertae sedis</taxon>
        <taxon>Candidatus Coprosoma</taxon>
    </lineage>
</organism>
<protein>
    <submittedName>
        <fullName evidence="3">Uncharacterized protein</fullName>
    </submittedName>
</protein>
<dbReference type="AlphaFoldDB" id="A0A9D0ZUB8"/>